<feature type="region of interest" description="Disordered" evidence="1">
    <location>
        <begin position="361"/>
        <end position="455"/>
    </location>
</feature>
<sequence length="636" mass="69972">MDILGTIDASISLARTIRDLVRTYEEAPGAASKLQFFDVQLGVIRLTLLRSALEKNPPKLQPNKNELLRALSTLDKKLRETSTDLEALDLSRLTTRFWWTMSAGTRVTNDFADIHRCIDDLQDIVQLVHLVPKIEPLNSHDGENFSIVDFGAIKRLKNSNFGYCAEAYWKASGALEVKRETVPVFVESFRKLDNGGELVVGVAQRLWWSCDGRNNTPYQMGVLPCIGFDKHRVIFLLPKNATDPQTLRELIRGQEGKGGRQGVSLETKFSLALQLAEAVLKIHMAAVVHSSIRSDTILFLAPDATRGTPELAATKGTERSENQVAAAGISPPNRVGTGLERLDTGLKRVRTGLKRIASGLTQKETLVQDPKAGAGDAQPTDREDATKAQKVPKRKDSQRSMRKGTIRRKTTRKHFGVFKSGQGSSSEGLSDDRKVENSAAENKDAATEYDDGTTPVVGAVPPGFGSLYLISWISIRHRGEFLPGFAKAWTRNLYRHPKVQQGSVQGNMGHDIYSMGVCLLEIGLWKSFVEVENNHYVPSQLAEKAGVSIDKGKNDATQIKTKLVEIAEEDLPAIMGDGYTRLVVACLTCLDGDGDPKPPVPTWKHSFTTLDRQKDVEAFQSVVLGVLSKINDGFTG</sequence>
<feature type="compositionally biased region" description="Basic and acidic residues" evidence="1">
    <location>
        <begin position="430"/>
        <end position="446"/>
    </location>
</feature>
<dbReference type="SUPFAM" id="SSF56112">
    <property type="entry name" value="Protein kinase-like (PK-like)"/>
    <property type="match status" value="1"/>
</dbReference>
<keyword evidence="3" id="KW-1185">Reference proteome</keyword>
<dbReference type="EMBL" id="LGRB01000010">
    <property type="protein sequence ID" value="OCT50316.1"/>
    <property type="molecule type" value="Genomic_DNA"/>
</dbReference>
<evidence type="ECO:0000313" key="3">
    <source>
        <dbReference type="Proteomes" id="UP000094526"/>
    </source>
</evidence>
<accession>A0A1C1CP82</accession>
<feature type="compositionally biased region" description="Basic residues" evidence="1">
    <location>
        <begin position="400"/>
        <end position="416"/>
    </location>
</feature>
<dbReference type="VEuPathDB" id="FungiDB:CLCR_06857"/>
<proteinExistence type="predicted"/>
<evidence type="ECO:0008006" key="4">
    <source>
        <dbReference type="Google" id="ProtNLM"/>
    </source>
</evidence>
<organism evidence="2 3">
    <name type="scientific">Cladophialophora carrionii</name>
    <dbReference type="NCBI Taxonomy" id="86049"/>
    <lineage>
        <taxon>Eukaryota</taxon>
        <taxon>Fungi</taxon>
        <taxon>Dikarya</taxon>
        <taxon>Ascomycota</taxon>
        <taxon>Pezizomycotina</taxon>
        <taxon>Eurotiomycetes</taxon>
        <taxon>Chaetothyriomycetidae</taxon>
        <taxon>Chaetothyriales</taxon>
        <taxon>Herpotrichiellaceae</taxon>
        <taxon>Cladophialophora</taxon>
    </lineage>
</organism>
<reference evidence="3" key="1">
    <citation type="submission" date="2015-07" db="EMBL/GenBank/DDBJ databases">
        <authorList>
            <person name="Teixeira M.M."/>
            <person name="Souza R.C."/>
            <person name="Almeida L.G."/>
            <person name="Vicente V.A."/>
            <person name="de Hoog S."/>
            <person name="Bocca A.L."/>
            <person name="de Almeida S.R."/>
            <person name="Vasconcelos A.T."/>
            <person name="Felipe M.S."/>
        </authorList>
    </citation>
    <scope>NUCLEOTIDE SEQUENCE [LARGE SCALE GENOMIC DNA]</scope>
    <source>
        <strain evidence="3">KSF</strain>
    </source>
</reference>
<dbReference type="PANTHER" id="PTHR37542:SF1">
    <property type="entry name" value="PRION-INHIBITION AND PROPAGATION HELO DOMAIN-CONTAINING PROTEIN"/>
    <property type="match status" value="1"/>
</dbReference>
<dbReference type="Proteomes" id="UP000094526">
    <property type="component" value="Unassembled WGS sequence"/>
</dbReference>
<name>A0A1C1CP82_9EURO</name>
<evidence type="ECO:0000256" key="1">
    <source>
        <dbReference type="SAM" id="MobiDB-lite"/>
    </source>
</evidence>
<dbReference type="AlphaFoldDB" id="A0A1C1CP82"/>
<dbReference type="OrthoDB" id="4161601at2759"/>
<evidence type="ECO:0000313" key="2">
    <source>
        <dbReference type="EMBL" id="OCT50316.1"/>
    </source>
</evidence>
<dbReference type="PANTHER" id="PTHR37542">
    <property type="entry name" value="HELO DOMAIN-CONTAINING PROTEIN-RELATED"/>
    <property type="match status" value="1"/>
</dbReference>
<protein>
    <recommendedName>
        <fullName evidence="4">Protein kinase domain-containing protein</fullName>
    </recommendedName>
</protein>
<comment type="caution">
    <text evidence="2">The sequence shown here is derived from an EMBL/GenBank/DDBJ whole genome shotgun (WGS) entry which is preliminary data.</text>
</comment>
<gene>
    <name evidence="2" type="ORF">CLCR_06857</name>
</gene>
<dbReference type="Gene3D" id="1.10.510.10">
    <property type="entry name" value="Transferase(Phosphotransferase) domain 1"/>
    <property type="match status" value="1"/>
</dbReference>
<dbReference type="InterPro" id="IPR011009">
    <property type="entry name" value="Kinase-like_dom_sf"/>
</dbReference>
<feature type="region of interest" description="Disordered" evidence="1">
    <location>
        <begin position="312"/>
        <end position="338"/>
    </location>
</feature>